<reference evidence="1" key="1">
    <citation type="submission" date="2021-03" db="EMBL/GenBank/DDBJ databases">
        <title>Draft genome sequence of rust myrtle Austropuccinia psidii MF-1, a brazilian biotype.</title>
        <authorList>
            <person name="Quecine M.C."/>
            <person name="Pachon D.M.R."/>
            <person name="Bonatelli M.L."/>
            <person name="Correr F.H."/>
            <person name="Franceschini L.M."/>
            <person name="Leite T.F."/>
            <person name="Margarido G.R.A."/>
            <person name="Almeida C.A."/>
            <person name="Ferrarezi J.A."/>
            <person name="Labate C.A."/>
        </authorList>
    </citation>
    <scope>NUCLEOTIDE SEQUENCE</scope>
    <source>
        <strain evidence="1">MF-1</strain>
    </source>
</reference>
<dbReference type="EMBL" id="AVOT02135574">
    <property type="protein sequence ID" value="MBW0589757.1"/>
    <property type="molecule type" value="Genomic_DNA"/>
</dbReference>
<keyword evidence="2" id="KW-1185">Reference proteome</keyword>
<name>A0A9Q3L1W3_9BASI</name>
<evidence type="ECO:0000313" key="1">
    <source>
        <dbReference type="EMBL" id="MBW0589757.1"/>
    </source>
</evidence>
<proteinExistence type="predicted"/>
<comment type="caution">
    <text evidence="1">The sequence shown here is derived from an EMBL/GenBank/DDBJ whole genome shotgun (WGS) entry which is preliminary data.</text>
</comment>
<protein>
    <submittedName>
        <fullName evidence="1">Uncharacterized protein</fullName>
    </submittedName>
</protein>
<organism evidence="1 2">
    <name type="scientific">Austropuccinia psidii MF-1</name>
    <dbReference type="NCBI Taxonomy" id="1389203"/>
    <lineage>
        <taxon>Eukaryota</taxon>
        <taxon>Fungi</taxon>
        <taxon>Dikarya</taxon>
        <taxon>Basidiomycota</taxon>
        <taxon>Pucciniomycotina</taxon>
        <taxon>Pucciniomycetes</taxon>
        <taxon>Pucciniales</taxon>
        <taxon>Sphaerophragmiaceae</taxon>
        <taxon>Austropuccinia</taxon>
    </lineage>
</organism>
<accession>A0A9Q3L1W3</accession>
<evidence type="ECO:0000313" key="2">
    <source>
        <dbReference type="Proteomes" id="UP000765509"/>
    </source>
</evidence>
<dbReference type="AlphaFoldDB" id="A0A9Q3L1W3"/>
<sequence>MNIIYKEGKSHTNFDGLSRWSLDNFKSNPDYEPELASKIPIHFMDIERKRNFKFSEWDPEFGTSECDKTEPEEKATPILEISSSELNNEFFSSVSKLYAKHKNCSIMLQILKEKYRILELGGLVEGL</sequence>
<dbReference type="Proteomes" id="UP000765509">
    <property type="component" value="Unassembled WGS sequence"/>
</dbReference>
<gene>
    <name evidence="1" type="ORF">O181_129472</name>
</gene>